<reference evidence="1 2" key="1">
    <citation type="submission" date="2020-03" db="EMBL/GenBank/DDBJ databases">
        <title>The genome sequence of Microvirga sp. c23x22.</title>
        <authorList>
            <person name="Zhang X."/>
        </authorList>
    </citation>
    <scope>NUCLEOTIDE SEQUENCE [LARGE SCALE GENOMIC DNA]</scope>
    <source>
        <strain evidence="2">c23x22</strain>
    </source>
</reference>
<keyword evidence="2" id="KW-1185">Reference proteome</keyword>
<evidence type="ECO:0000313" key="1">
    <source>
        <dbReference type="EMBL" id="NIX75732.1"/>
    </source>
</evidence>
<gene>
    <name evidence="1" type="ORF">HB375_03770</name>
</gene>
<dbReference type="Proteomes" id="UP000707352">
    <property type="component" value="Unassembled WGS sequence"/>
</dbReference>
<name>A0ABX0VD17_9HYPH</name>
<comment type="caution">
    <text evidence="1">The sequence shown here is derived from an EMBL/GenBank/DDBJ whole genome shotgun (WGS) entry which is preliminary data.</text>
</comment>
<evidence type="ECO:0000313" key="2">
    <source>
        <dbReference type="Proteomes" id="UP000707352"/>
    </source>
</evidence>
<protein>
    <submittedName>
        <fullName evidence="1">DUF1127 domain-containing protein</fullName>
    </submittedName>
</protein>
<sequence>MAAALCVENLLPHPARTTRGTAWLELLMKVEAWLDDRASRRALYRLDEAALADLALSQADVERINKTAGDAS</sequence>
<organism evidence="1 2">
    <name type="scientific">Microvirga terricola</name>
    <dbReference type="NCBI Taxonomy" id="2719797"/>
    <lineage>
        <taxon>Bacteria</taxon>
        <taxon>Pseudomonadati</taxon>
        <taxon>Pseudomonadota</taxon>
        <taxon>Alphaproteobacteria</taxon>
        <taxon>Hyphomicrobiales</taxon>
        <taxon>Methylobacteriaceae</taxon>
        <taxon>Microvirga</taxon>
    </lineage>
</organism>
<dbReference type="RefSeq" id="WP_167671591.1">
    <property type="nucleotide sequence ID" value="NZ_JAATJS010000001.1"/>
</dbReference>
<dbReference type="EMBL" id="JAATJS010000001">
    <property type="protein sequence ID" value="NIX75732.1"/>
    <property type="molecule type" value="Genomic_DNA"/>
</dbReference>
<accession>A0ABX0VD17</accession>
<proteinExistence type="predicted"/>